<proteinExistence type="predicted"/>
<gene>
    <name evidence="3" type="ORF">J2S37_002135</name>
</gene>
<comment type="caution">
    <text evidence="3">The sequence shown here is derived from an EMBL/GenBank/DDBJ whole genome shotgun (WGS) entry which is preliminary data.</text>
</comment>
<dbReference type="InterPro" id="IPR003729">
    <property type="entry name" value="Bi_nuclease_dom"/>
</dbReference>
<evidence type="ECO:0000313" key="4">
    <source>
        <dbReference type="Proteomes" id="UP001183619"/>
    </source>
</evidence>
<dbReference type="SUPFAM" id="SSF103256">
    <property type="entry name" value="Hypothetical protein TM0160"/>
    <property type="match status" value="1"/>
</dbReference>
<dbReference type="PROSITE" id="PS51658">
    <property type="entry name" value="BFN"/>
    <property type="match status" value="1"/>
</dbReference>
<evidence type="ECO:0000259" key="2">
    <source>
        <dbReference type="PROSITE" id="PS51658"/>
    </source>
</evidence>
<reference evidence="3 4" key="1">
    <citation type="submission" date="2023-07" db="EMBL/GenBank/DDBJ databases">
        <title>Sequencing the genomes of 1000 actinobacteria strains.</title>
        <authorList>
            <person name="Klenk H.-P."/>
        </authorList>
    </citation>
    <scope>NUCLEOTIDE SEQUENCE [LARGE SCALE GENOMIC DNA]</scope>
    <source>
        <strain evidence="3 4">DSM 44508</strain>
    </source>
</reference>
<evidence type="ECO:0000313" key="3">
    <source>
        <dbReference type="EMBL" id="MDR7355597.1"/>
    </source>
</evidence>
<dbReference type="RefSeq" id="WP_277103372.1">
    <property type="nucleotide sequence ID" value="NZ_BAAAJS010000072.1"/>
</dbReference>
<feature type="region of interest" description="Disordered" evidence="1">
    <location>
        <begin position="186"/>
        <end position="205"/>
    </location>
</feature>
<organism evidence="3 4">
    <name type="scientific">Corynebacterium felinum</name>
    <dbReference type="NCBI Taxonomy" id="131318"/>
    <lineage>
        <taxon>Bacteria</taxon>
        <taxon>Bacillati</taxon>
        <taxon>Actinomycetota</taxon>
        <taxon>Actinomycetes</taxon>
        <taxon>Mycobacteriales</taxon>
        <taxon>Corynebacteriaceae</taxon>
        <taxon>Corynebacterium</taxon>
    </lineage>
</organism>
<sequence length="205" mass="22852">MKKFHEVEYLHINAFTLEQHCIVLRWNEKKRILPIWIGADDARAQIAREELPPPRRPRLLDVFSESCIRFGGGFKELRISYYYLGSFIAYLVTDSGEEIDCRVSDGIAIAHAWGIPVFASADVLAQASVFVSDADMSIWLGLDFGEDPTQAGFDDSASQDPQADLDFTQLMASLGVSEEDLMGLGESPFLDGFMTDEDSDSDGDR</sequence>
<feature type="compositionally biased region" description="Acidic residues" evidence="1">
    <location>
        <begin position="194"/>
        <end position="205"/>
    </location>
</feature>
<dbReference type="Pfam" id="PF02577">
    <property type="entry name" value="BFN_dom"/>
    <property type="match status" value="1"/>
</dbReference>
<name>A0ABU2BAD3_9CORY</name>
<dbReference type="InterPro" id="IPR036104">
    <property type="entry name" value="BFN_sf"/>
</dbReference>
<feature type="domain" description="BFN" evidence="2">
    <location>
        <begin position="4"/>
        <end position="131"/>
    </location>
</feature>
<dbReference type="Gene3D" id="3.10.690.10">
    <property type="entry name" value="Bifunctional nuclease domain"/>
    <property type="match status" value="1"/>
</dbReference>
<protein>
    <submittedName>
        <fullName evidence="3">Bifunctional DNase/RNase</fullName>
    </submittedName>
</protein>
<accession>A0ABU2BAD3</accession>
<keyword evidence="4" id="KW-1185">Reference proteome</keyword>
<evidence type="ECO:0000256" key="1">
    <source>
        <dbReference type="SAM" id="MobiDB-lite"/>
    </source>
</evidence>
<dbReference type="Proteomes" id="UP001183619">
    <property type="component" value="Unassembled WGS sequence"/>
</dbReference>
<dbReference type="EMBL" id="JAVDYF010000001">
    <property type="protein sequence ID" value="MDR7355597.1"/>
    <property type="molecule type" value="Genomic_DNA"/>
</dbReference>